<feature type="transmembrane region" description="Helical" evidence="1">
    <location>
        <begin position="107"/>
        <end position="131"/>
    </location>
</feature>
<keyword evidence="1" id="KW-1133">Transmembrane helix</keyword>
<name>A0A914BID7_PATMI</name>
<keyword evidence="1" id="KW-0472">Membrane</keyword>
<sequence length="246" mass="26339">MMTTTNAPPTYVAAPQPFGQQQTVTVQPAPQPRSGNWKGILWTGVIQGVLGSLTAICGVVSLVVFRPALYINDFGPPIWCGILFYVVAGILGMVSGSKKNSGVAIGYMVMSILACLATCCVIGFAVVWMLALNSICSPRYYPYGSYYYHDVDVRPYNGVYGTLILLAIVEFIVAIVGASMTCGPLCSGESATQTVIHYQARPQMVVTTQPQGPAFYNISAGQHRVAQQGQYLQAQAPQPASKATRN</sequence>
<evidence type="ECO:0000256" key="1">
    <source>
        <dbReference type="SAM" id="Phobius"/>
    </source>
</evidence>
<feature type="transmembrane region" description="Helical" evidence="1">
    <location>
        <begin position="158"/>
        <end position="178"/>
    </location>
</feature>
<dbReference type="AlphaFoldDB" id="A0A914BID7"/>
<feature type="transmembrane region" description="Helical" evidence="1">
    <location>
        <begin position="40"/>
        <end position="64"/>
    </location>
</feature>
<dbReference type="InterPro" id="IPR030417">
    <property type="entry name" value="MS4A"/>
</dbReference>
<feature type="transmembrane region" description="Helical" evidence="1">
    <location>
        <begin position="76"/>
        <end position="95"/>
    </location>
</feature>
<evidence type="ECO:0000313" key="3">
    <source>
        <dbReference type="Proteomes" id="UP000887568"/>
    </source>
</evidence>
<dbReference type="OrthoDB" id="10071849at2759"/>
<dbReference type="Proteomes" id="UP000887568">
    <property type="component" value="Unplaced"/>
</dbReference>
<dbReference type="PANTHER" id="PTHR23320">
    <property type="entry name" value="MEMBRANE-SPANNING 4-DOMAINS SUBFAMILY A MS4A -RELATED"/>
    <property type="match status" value="1"/>
</dbReference>
<proteinExistence type="predicted"/>
<keyword evidence="3" id="KW-1185">Reference proteome</keyword>
<reference evidence="2" key="1">
    <citation type="submission" date="2022-11" db="UniProtKB">
        <authorList>
            <consortium name="EnsemblMetazoa"/>
        </authorList>
    </citation>
    <scope>IDENTIFICATION</scope>
</reference>
<dbReference type="PANTHER" id="PTHR23320:SF165">
    <property type="entry name" value="MARVEL DOMAIN-CONTAINING PROTEIN"/>
    <property type="match status" value="1"/>
</dbReference>
<dbReference type="RefSeq" id="XP_038075665.1">
    <property type="nucleotide sequence ID" value="XM_038219737.1"/>
</dbReference>
<keyword evidence="1" id="KW-0812">Transmembrane</keyword>
<protein>
    <submittedName>
        <fullName evidence="2">Uncharacterized protein</fullName>
    </submittedName>
</protein>
<organism evidence="2 3">
    <name type="scientific">Patiria miniata</name>
    <name type="common">Bat star</name>
    <name type="synonym">Asterina miniata</name>
    <dbReference type="NCBI Taxonomy" id="46514"/>
    <lineage>
        <taxon>Eukaryota</taxon>
        <taxon>Metazoa</taxon>
        <taxon>Echinodermata</taxon>
        <taxon>Eleutherozoa</taxon>
        <taxon>Asterozoa</taxon>
        <taxon>Asteroidea</taxon>
        <taxon>Valvatacea</taxon>
        <taxon>Valvatida</taxon>
        <taxon>Asterinidae</taxon>
        <taxon>Patiria</taxon>
    </lineage>
</organism>
<dbReference type="EnsemblMetazoa" id="XM_038219737.1">
    <property type="protein sequence ID" value="XP_038075665.1"/>
    <property type="gene ID" value="LOC119743334"/>
</dbReference>
<dbReference type="OMA" id="MACAHSS"/>
<accession>A0A914BID7</accession>
<dbReference type="GeneID" id="119743334"/>
<evidence type="ECO:0000313" key="2">
    <source>
        <dbReference type="EnsemblMetazoa" id="XP_038075665.1"/>
    </source>
</evidence>